<feature type="compositionally biased region" description="Basic and acidic residues" evidence="2">
    <location>
        <begin position="665"/>
        <end position="684"/>
    </location>
</feature>
<dbReference type="Proteomes" id="UP000832011">
    <property type="component" value="Chromosome"/>
</dbReference>
<evidence type="ECO:0000313" key="3">
    <source>
        <dbReference type="EMBL" id="UOO89501.1"/>
    </source>
</evidence>
<dbReference type="RefSeq" id="WP_058357190.1">
    <property type="nucleotide sequence ID" value="NZ_CABKVG010000010.1"/>
</dbReference>
<protein>
    <submittedName>
        <fullName evidence="3">Uncharacterized protein</fullName>
    </submittedName>
</protein>
<feature type="region of interest" description="Disordered" evidence="2">
    <location>
        <begin position="665"/>
        <end position="691"/>
    </location>
</feature>
<dbReference type="EMBL" id="CP091511">
    <property type="protein sequence ID" value="UOO89501.1"/>
    <property type="molecule type" value="Genomic_DNA"/>
</dbReference>
<keyword evidence="1" id="KW-0175">Coiled coil</keyword>
<gene>
    <name evidence="3" type="ORF">LVJ82_00535</name>
</gene>
<sequence>MADAELTAKLKLDAEEFEKKVKSSTQAAEELAKRVGDSASSLNDQQKALLKSAKDAGYYFDAQGRLHDQTGKYAKQNDELGQKLKALQAELKRTGKEAEILETGLQKAGNASQKIDVGGKGTSFKVGAMAGAVGGAVGGVIGGVVSGVTSAIVSNAQQIIVSGIQRINAEAAKAATVLIDSSRLNVDTRTLQEWTYAAGKMNINADKMGDIFKDTNDKIGDFVRTGGGEAKDIIETLNLDVRELIGLSPDKVLMRIAKESEGLNAQDRTFLFEAIADEASALLPLLDDGAAKMQAFKDQAQREGRILSDGQLQAMKSYKESLDSLISRAEAFAAQVAGNLAKPLEILTNEFNKLIDQYGGAEGAAQSFAKVMIETAASGVQAFGYLIEQIANARKLMADASGTVANLQYEWAEGKYRKAVMLDPKDPERIQAKADYETAKANLAATIQTGLVAEDFQKSTKTLADNIKNLSKNFEEKATVAIDDSAKEKSTEDKIATGLQKTFQNLQEQYQELLKQDNQESKAQAQEVLAQMKQIESQLKAQGLPTSPQTESVNNSEQIEATKNLIESTKQQLEEMKKANALSAQEASVADKNTLHAQQIAVQNRLIELQNKLVDLESKKTDKSTQDYDNRIAVDAAKDAAKAEEAKGKELDKRNKELLKEQQDQLKLKQKLDMDDAKSKDAATKEQSAASKAFNESVRSFGQSVDKQANGKVLDANGKEVPQIQAFYGSDSRPAAVQKQQQFNNATSNIDQSMQNLGVLYIASQDGKQMAKVLATPENVKIIKQIAVMGVSEMVRNGAAANT</sequence>
<evidence type="ECO:0000313" key="4">
    <source>
        <dbReference type="Proteomes" id="UP000832011"/>
    </source>
</evidence>
<accession>A0ABY4E127</accession>
<name>A0ABY4E127_9NEIS</name>
<keyword evidence="4" id="KW-1185">Reference proteome</keyword>
<evidence type="ECO:0000256" key="1">
    <source>
        <dbReference type="SAM" id="Coils"/>
    </source>
</evidence>
<proteinExistence type="predicted"/>
<reference evidence="3 4" key="1">
    <citation type="journal article" date="2022" name="Res Sq">
        <title>Evolution of multicellular longitudinally dividing oral cavity symbionts (Neisseriaceae).</title>
        <authorList>
            <person name="Nyongesa S."/>
            <person name="Weber P."/>
            <person name="Bernet E."/>
            <person name="Pullido F."/>
            <person name="Nieckarz M."/>
            <person name="Delaby M."/>
            <person name="Nieves C."/>
            <person name="Viehboeck T."/>
            <person name="Krause N."/>
            <person name="Rivera-Millot A."/>
            <person name="Nakamura A."/>
            <person name="Vischer N."/>
            <person name="VanNieuwenhze M."/>
            <person name="Brun Y."/>
            <person name="Cava F."/>
            <person name="Bulgheresi S."/>
            <person name="Veyrier F."/>
        </authorList>
    </citation>
    <scope>NUCLEOTIDE SEQUENCE [LARGE SCALE GENOMIC DNA]</scope>
    <source>
        <strain evidence="3 4">SN4</strain>
    </source>
</reference>
<feature type="coiled-coil region" evidence="1">
    <location>
        <begin position="496"/>
        <end position="661"/>
    </location>
</feature>
<evidence type="ECO:0000256" key="2">
    <source>
        <dbReference type="SAM" id="MobiDB-lite"/>
    </source>
</evidence>
<feature type="coiled-coil region" evidence="1">
    <location>
        <begin position="77"/>
        <end position="104"/>
    </location>
</feature>
<organism evidence="3 4">
    <name type="scientific">Vitreoscilla massiliensis</name>
    <dbReference type="NCBI Taxonomy" id="1689272"/>
    <lineage>
        <taxon>Bacteria</taxon>
        <taxon>Pseudomonadati</taxon>
        <taxon>Pseudomonadota</taxon>
        <taxon>Betaproteobacteria</taxon>
        <taxon>Neisseriales</taxon>
        <taxon>Neisseriaceae</taxon>
        <taxon>Vitreoscilla</taxon>
    </lineage>
</organism>